<reference evidence="2" key="1">
    <citation type="journal article" date="2020" name="bioRxiv">
        <title>Whole genome comparisons of ergot fungi reveals the divergence and evolution of species within the genus Claviceps are the result of varying mechanisms driving genome evolution and host range expansion.</title>
        <authorList>
            <person name="Wyka S.A."/>
            <person name="Mondo S.J."/>
            <person name="Liu M."/>
            <person name="Dettman J."/>
            <person name="Nalam V."/>
            <person name="Broders K.D."/>
        </authorList>
    </citation>
    <scope>NUCLEOTIDE SEQUENCE</scope>
    <source>
        <strain evidence="2">CCC 602</strain>
    </source>
</reference>
<keyword evidence="3" id="KW-1185">Reference proteome</keyword>
<evidence type="ECO:0000313" key="3">
    <source>
        <dbReference type="Proteomes" id="UP000748025"/>
    </source>
</evidence>
<protein>
    <recommendedName>
        <fullName evidence="4">Hydrophobin</fullName>
    </recommendedName>
</protein>
<feature type="signal peptide" evidence="1">
    <location>
        <begin position="1"/>
        <end position="16"/>
    </location>
</feature>
<dbReference type="EMBL" id="SRPW01004519">
    <property type="protein sequence ID" value="KAG5981835.1"/>
    <property type="molecule type" value="Genomic_DNA"/>
</dbReference>
<sequence>MHYSTLLLAAAAVASAMSVHPERRLTDKLSGCRLQKDASKTCTDLGVKTYCCGGSGPDFVKSIEVLAPADNVTVNSYCDGLQGSLYCGRRVE</sequence>
<evidence type="ECO:0000256" key="1">
    <source>
        <dbReference type="SAM" id="SignalP"/>
    </source>
</evidence>
<proteinExistence type="predicted"/>
<accession>A0A9P7N393</accession>
<name>A0A9P7N393_9HYPO</name>
<keyword evidence="1" id="KW-0732">Signal</keyword>
<feature type="chain" id="PRO_5040190219" description="Hydrophobin" evidence="1">
    <location>
        <begin position="17"/>
        <end position="92"/>
    </location>
</feature>
<dbReference type="Proteomes" id="UP000748025">
    <property type="component" value="Unassembled WGS sequence"/>
</dbReference>
<organism evidence="2 3">
    <name type="scientific">Claviceps pusilla</name>
    <dbReference type="NCBI Taxonomy" id="123648"/>
    <lineage>
        <taxon>Eukaryota</taxon>
        <taxon>Fungi</taxon>
        <taxon>Dikarya</taxon>
        <taxon>Ascomycota</taxon>
        <taxon>Pezizomycotina</taxon>
        <taxon>Sordariomycetes</taxon>
        <taxon>Hypocreomycetidae</taxon>
        <taxon>Hypocreales</taxon>
        <taxon>Clavicipitaceae</taxon>
        <taxon>Claviceps</taxon>
    </lineage>
</organism>
<evidence type="ECO:0000313" key="2">
    <source>
        <dbReference type="EMBL" id="KAG5981835.1"/>
    </source>
</evidence>
<dbReference type="AlphaFoldDB" id="A0A9P7N393"/>
<gene>
    <name evidence="2" type="ORF">E4U43_006525</name>
</gene>
<evidence type="ECO:0008006" key="4">
    <source>
        <dbReference type="Google" id="ProtNLM"/>
    </source>
</evidence>
<comment type="caution">
    <text evidence="2">The sequence shown here is derived from an EMBL/GenBank/DDBJ whole genome shotgun (WGS) entry which is preliminary data.</text>
</comment>